<name>A0AA38SSH0_9ASTR</name>
<evidence type="ECO:0000313" key="3">
    <source>
        <dbReference type="Proteomes" id="UP001172457"/>
    </source>
</evidence>
<gene>
    <name evidence="2" type="ORF">OSB04_028061</name>
</gene>
<keyword evidence="3" id="KW-1185">Reference proteome</keyword>
<dbReference type="AlphaFoldDB" id="A0AA38SSH0"/>
<dbReference type="Proteomes" id="UP001172457">
    <property type="component" value="Chromosome 7"/>
</dbReference>
<proteinExistence type="predicted"/>
<comment type="caution">
    <text evidence="2">The sequence shown here is derived from an EMBL/GenBank/DDBJ whole genome shotgun (WGS) entry which is preliminary data.</text>
</comment>
<accession>A0AA38SSH0</accession>
<dbReference type="InterPro" id="IPR012337">
    <property type="entry name" value="RNaseH-like_sf"/>
</dbReference>
<dbReference type="Gene3D" id="3.30.420.10">
    <property type="entry name" value="Ribonuclease H-like superfamily/Ribonuclease H"/>
    <property type="match status" value="1"/>
</dbReference>
<dbReference type="Pfam" id="PF24626">
    <property type="entry name" value="SH3_Tf2-1"/>
    <property type="match status" value="1"/>
</dbReference>
<evidence type="ECO:0000313" key="2">
    <source>
        <dbReference type="EMBL" id="KAJ9541555.1"/>
    </source>
</evidence>
<dbReference type="PANTHER" id="PTHR45835">
    <property type="entry name" value="YALI0A06105P"/>
    <property type="match status" value="1"/>
</dbReference>
<evidence type="ECO:0000259" key="1">
    <source>
        <dbReference type="Pfam" id="PF24626"/>
    </source>
</evidence>
<dbReference type="GO" id="GO:0003676">
    <property type="term" value="F:nucleic acid binding"/>
    <property type="evidence" value="ECO:0007669"/>
    <property type="project" value="InterPro"/>
</dbReference>
<protein>
    <recommendedName>
        <fullName evidence="1">Tf2-1-like SH3-like domain-containing protein</fullName>
    </recommendedName>
</protein>
<dbReference type="SUPFAM" id="SSF53098">
    <property type="entry name" value="Ribonuclease H-like"/>
    <property type="match status" value="1"/>
</dbReference>
<dbReference type="PANTHER" id="PTHR45835:SF103">
    <property type="entry name" value="RNA-DIRECTED DNA POLYMERASE"/>
    <property type="match status" value="1"/>
</dbReference>
<feature type="domain" description="Tf2-1-like SH3-like" evidence="1">
    <location>
        <begin position="103"/>
        <end position="166"/>
    </location>
</feature>
<dbReference type="EMBL" id="JARYMX010000007">
    <property type="protein sequence ID" value="KAJ9541555.1"/>
    <property type="molecule type" value="Genomic_DNA"/>
</dbReference>
<dbReference type="InterPro" id="IPR056924">
    <property type="entry name" value="SH3_Tf2-1"/>
</dbReference>
<reference evidence="2" key="1">
    <citation type="submission" date="2023-03" db="EMBL/GenBank/DDBJ databases">
        <title>Chromosome-scale reference genome and RAD-based genetic map of yellow starthistle (Centaurea solstitialis) reveal putative structural variation and QTLs associated with invader traits.</title>
        <authorList>
            <person name="Reatini B."/>
            <person name="Cang F.A."/>
            <person name="Jiang Q."/>
            <person name="Mckibben M.T.W."/>
            <person name="Barker M.S."/>
            <person name="Rieseberg L.H."/>
            <person name="Dlugosch K.M."/>
        </authorList>
    </citation>
    <scope>NUCLEOTIDE SEQUENCE</scope>
    <source>
        <strain evidence="2">CAN-66</strain>
        <tissue evidence="2">Leaf</tissue>
    </source>
</reference>
<dbReference type="InterPro" id="IPR036397">
    <property type="entry name" value="RNaseH_sf"/>
</dbReference>
<organism evidence="2 3">
    <name type="scientific">Centaurea solstitialis</name>
    <name type="common">yellow star-thistle</name>
    <dbReference type="NCBI Taxonomy" id="347529"/>
    <lineage>
        <taxon>Eukaryota</taxon>
        <taxon>Viridiplantae</taxon>
        <taxon>Streptophyta</taxon>
        <taxon>Embryophyta</taxon>
        <taxon>Tracheophyta</taxon>
        <taxon>Spermatophyta</taxon>
        <taxon>Magnoliopsida</taxon>
        <taxon>eudicotyledons</taxon>
        <taxon>Gunneridae</taxon>
        <taxon>Pentapetalae</taxon>
        <taxon>asterids</taxon>
        <taxon>campanulids</taxon>
        <taxon>Asterales</taxon>
        <taxon>Asteraceae</taxon>
        <taxon>Carduoideae</taxon>
        <taxon>Cardueae</taxon>
        <taxon>Centaureinae</taxon>
        <taxon>Centaurea</taxon>
    </lineage>
</organism>
<sequence length="230" mass="26522">MLRACVLDFEDSWDDHLPFIEFAYNNSYHSSIEATPYEILYGRKCRTPLCWNEVGEKQLVGPEIVQITSDKINQVRDRLKTARDRQKSYVDKRRKDIEFQVEDRVMLKVSPWKGVIRYGRKEKLSPRYIGPFIIIERIGVVAYKLELPDELSGVHNTFHVSNLRKCLAELEVVVVIHRCRCCLPVDLWLAVVVVIHYCHRCHRCLVVDHGGGGGNRCCRRTLSSLLPGGG</sequence>